<dbReference type="OrthoDB" id="1743559at2759"/>
<feature type="domain" description="DUF4283" evidence="1">
    <location>
        <begin position="1"/>
        <end position="54"/>
    </location>
</feature>
<gene>
    <name evidence="2" type="ORF">Cgig2_017812</name>
</gene>
<reference evidence="2" key="1">
    <citation type="submission" date="2022-04" db="EMBL/GenBank/DDBJ databases">
        <title>Carnegiea gigantea Genome sequencing and assembly v2.</title>
        <authorList>
            <person name="Copetti D."/>
            <person name="Sanderson M.J."/>
            <person name="Burquez A."/>
            <person name="Wojciechowski M.F."/>
        </authorList>
    </citation>
    <scope>NUCLEOTIDE SEQUENCE</scope>
    <source>
        <strain evidence="2">SGP5-SGP5p</strain>
        <tissue evidence="2">Aerial part</tissue>
    </source>
</reference>
<evidence type="ECO:0000313" key="2">
    <source>
        <dbReference type="EMBL" id="KAJ8451421.1"/>
    </source>
</evidence>
<keyword evidence="3" id="KW-1185">Reference proteome</keyword>
<dbReference type="AlphaFoldDB" id="A0A9Q1KV11"/>
<organism evidence="2 3">
    <name type="scientific">Carnegiea gigantea</name>
    <dbReference type="NCBI Taxonomy" id="171969"/>
    <lineage>
        <taxon>Eukaryota</taxon>
        <taxon>Viridiplantae</taxon>
        <taxon>Streptophyta</taxon>
        <taxon>Embryophyta</taxon>
        <taxon>Tracheophyta</taxon>
        <taxon>Spermatophyta</taxon>
        <taxon>Magnoliopsida</taxon>
        <taxon>eudicotyledons</taxon>
        <taxon>Gunneridae</taxon>
        <taxon>Pentapetalae</taxon>
        <taxon>Caryophyllales</taxon>
        <taxon>Cactineae</taxon>
        <taxon>Cactaceae</taxon>
        <taxon>Cactoideae</taxon>
        <taxon>Echinocereeae</taxon>
        <taxon>Carnegiea</taxon>
    </lineage>
</organism>
<accession>A0A9Q1KV11</accession>
<protein>
    <recommendedName>
        <fullName evidence="1">DUF4283 domain-containing protein</fullName>
    </recommendedName>
</protein>
<comment type="caution">
    <text evidence="2">The sequence shown here is derived from an EMBL/GenBank/DDBJ whole genome shotgun (WGS) entry which is preliminary data.</text>
</comment>
<evidence type="ECO:0000313" key="3">
    <source>
        <dbReference type="Proteomes" id="UP001153076"/>
    </source>
</evidence>
<sequence>MKTVLKNVWKPSKGVIIRDLNKNLFAFQFFSTADKDFVLNEGPWAFDGNILLLTTIAGFEQPSEVQFTNARLWIKAIDVPPIKQTLTFAKVLGDNLDQFVGCDVSSLFCAADKSVNFQVDVDTSPSPYEEGCLGHVLSACELYKEVDDESNLQYGDWRRGSPIKPMRRNAKAQK</sequence>
<name>A0A9Q1KV11_9CARY</name>
<dbReference type="Proteomes" id="UP001153076">
    <property type="component" value="Unassembled WGS sequence"/>
</dbReference>
<evidence type="ECO:0000259" key="1">
    <source>
        <dbReference type="Pfam" id="PF14111"/>
    </source>
</evidence>
<dbReference type="InterPro" id="IPR025558">
    <property type="entry name" value="DUF4283"/>
</dbReference>
<proteinExistence type="predicted"/>
<dbReference type="EMBL" id="JAKOGI010000009">
    <property type="protein sequence ID" value="KAJ8451421.1"/>
    <property type="molecule type" value="Genomic_DNA"/>
</dbReference>
<dbReference type="Pfam" id="PF14111">
    <property type="entry name" value="DUF4283"/>
    <property type="match status" value="1"/>
</dbReference>